<comment type="caution">
    <text evidence="2">The sequence shown here is derived from an EMBL/GenBank/DDBJ whole genome shotgun (WGS) entry which is preliminary data.</text>
</comment>
<feature type="signal peptide" evidence="1">
    <location>
        <begin position="1"/>
        <end position="25"/>
    </location>
</feature>
<gene>
    <name evidence="2" type="ORF">AYW79_04595</name>
</gene>
<dbReference type="Proteomes" id="UP000077421">
    <property type="component" value="Unassembled WGS sequence"/>
</dbReference>
<dbReference type="PROSITE" id="PS51257">
    <property type="entry name" value="PROKAR_LIPOPROTEIN"/>
    <property type="match status" value="1"/>
</dbReference>
<reference evidence="2 3" key="1">
    <citation type="submission" date="2016-02" db="EMBL/GenBank/DDBJ databases">
        <title>Draft genome sequence of Acidibacillus ferrooxidans SLC66.</title>
        <authorList>
            <person name="Oliveira G."/>
            <person name="Nancucheo I."/>
            <person name="Dall'Agnol H."/>
            <person name="Johnson B."/>
            <person name="Oliveira R."/>
            <person name="Nunes G.L."/>
            <person name="Tzotzos G."/>
            <person name="Orellana S.C."/>
            <person name="Salim A.C."/>
            <person name="Araujo F.M."/>
        </authorList>
    </citation>
    <scope>NUCLEOTIDE SEQUENCE [LARGE SCALE GENOMIC DNA]</scope>
    <source>
        <strain evidence="2 3">SLC66</strain>
    </source>
</reference>
<dbReference type="OrthoDB" id="2370359at2"/>
<evidence type="ECO:0000256" key="1">
    <source>
        <dbReference type="SAM" id="SignalP"/>
    </source>
</evidence>
<organism evidence="2 3">
    <name type="scientific">Ferroacidibacillus organovorans</name>
    <dbReference type="NCBI Taxonomy" id="1765683"/>
    <lineage>
        <taxon>Bacteria</taxon>
        <taxon>Bacillati</taxon>
        <taxon>Bacillota</taxon>
        <taxon>Bacilli</taxon>
        <taxon>Bacillales</taxon>
        <taxon>Alicyclobacillaceae</taxon>
        <taxon>Ferroacidibacillus</taxon>
    </lineage>
</organism>
<evidence type="ECO:0000313" key="3">
    <source>
        <dbReference type="Proteomes" id="UP000077421"/>
    </source>
</evidence>
<protein>
    <recommendedName>
        <fullName evidence="4">Copper amine oxidase-like N-terminal domain-containing protein</fullName>
    </recommendedName>
</protein>
<evidence type="ECO:0008006" key="4">
    <source>
        <dbReference type="Google" id="ProtNLM"/>
    </source>
</evidence>
<keyword evidence="1" id="KW-0732">Signal</keyword>
<dbReference type="EMBL" id="LSUQ01000008">
    <property type="protein sequence ID" value="OAG94637.1"/>
    <property type="molecule type" value="Genomic_DNA"/>
</dbReference>
<sequence>MKKSTMVLFSSAFACLVTYAPISRAQTIQAVESAPTRLILNGQDASNPAHLVRPESSTSEPTSWLPIWYLFKVLSELNIRSTWDGHHWNLVLPSGMHADLTNPPKDSANSSDVSIEINGTPVDFAPRYAHRDPSGRVVTSYIPIWYLMQALNRVGITSTWDGTTWSMTTSESSPTETKLTVVKDFANALNIQPDATSSNPFDDVSASDWPYVNAVLQKGYFTADSSSHFGSADSVNAETVDHAYQLYVGIPDSDLSWNAGGSTIAWANAVELNQGLANGTLTSTGEAQMMSNLSALYHGYSKNANGTYRVWFQPYDAKKAFAHDNYVTAAMASKGQSLAFPLVDAIQFSVQSTGHLEFQLPSLSDQDLRELSCGSLFNATGNHTEYSVNGGQTWAVTSGFAGYDSRDPSNGGVVSPPKTIWVKTEGHAEMDASYIYPKDDVVFASIGMTPGSDGGVPKIQYSSGQAAWGN</sequence>
<name>A0A853KCP0_9BACL</name>
<proteinExistence type="predicted"/>
<accession>A0A853KCP0</accession>
<dbReference type="AlphaFoldDB" id="A0A853KCP0"/>
<evidence type="ECO:0000313" key="2">
    <source>
        <dbReference type="EMBL" id="OAG94637.1"/>
    </source>
</evidence>
<feature type="chain" id="PRO_5032738356" description="Copper amine oxidase-like N-terminal domain-containing protein" evidence="1">
    <location>
        <begin position="26"/>
        <end position="470"/>
    </location>
</feature>
<dbReference type="RefSeq" id="WP_067562241.1">
    <property type="nucleotide sequence ID" value="NZ_LSUQ01000008.1"/>
</dbReference>